<name>A0ABY6HU17_9ARCH</name>
<evidence type="ECO:0000313" key="3">
    <source>
        <dbReference type="Proteomes" id="UP001208689"/>
    </source>
</evidence>
<dbReference type="Proteomes" id="UP001208689">
    <property type="component" value="Chromosome"/>
</dbReference>
<proteinExistence type="predicted"/>
<evidence type="ECO:0000313" key="2">
    <source>
        <dbReference type="EMBL" id="UYP46362.1"/>
    </source>
</evidence>
<dbReference type="PROSITE" id="PS50157">
    <property type="entry name" value="ZINC_FINGER_C2H2_2"/>
    <property type="match status" value="1"/>
</dbReference>
<evidence type="ECO:0000259" key="1">
    <source>
        <dbReference type="PROSITE" id="PS50157"/>
    </source>
</evidence>
<dbReference type="InterPro" id="IPR013087">
    <property type="entry name" value="Znf_C2H2_type"/>
</dbReference>
<organism evidence="2 3">
    <name type="scientific">Candidatus Lokiarchaeum ossiferum</name>
    <dbReference type="NCBI Taxonomy" id="2951803"/>
    <lineage>
        <taxon>Archaea</taxon>
        <taxon>Promethearchaeati</taxon>
        <taxon>Promethearchaeota</taxon>
        <taxon>Promethearchaeia</taxon>
        <taxon>Promethearchaeales</taxon>
        <taxon>Promethearchaeaceae</taxon>
        <taxon>Candidatus Lokiarchaeum</taxon>
    </lineage>
</organism>
<feature type="domain" description="C2H2-type" evidence="1">
    <location>
        <begin position="73"/>
        <end position="102"/>
    </location>
</feature>
<accession>A0ABY6HU17</accession>
<gene>
    <name evidence="2" type="ORF">NEF87_002647</name>
</gene>
<reference evidence="2" key="1">
    <citation type="submission" date="2022-09" db="EMBL/GenBank/DDBJ databases">
        <title>Actin cytoskeleton and complex cell architecture in an #Asgard archaeon.</title>
        <authorList>
            <person name="Ponce Toledo R.I."/>
            <person name="Schleper C."/>
            <person name="Rodrigues Oliveira T."/>
            <person name="Wollweber F."/>
            <person name="Xu J."/>
            <person name="Rittmann S."/>
            <person name="Klingl A."/>
            <person name="Pilhofer M."/>
        </authorList>
    </citation>
    <scope>NUCLEOTIDE SEQUENCE</scope>
    <source>
        <strain evidence="2">B-35</strain>
    </source>
</reference>
<keyword evidence="3" id="KW-1185">Reference proteome</keyword>
<protein>
    <recommendedName>
        <fullName evidence="1">C2H2-type domain-containing protein</fullName>
    </recommendedName>
</protein>
<dbReference type="EMBL" id="CP104013">
    <property type="protein sequence ID" value="UYP46362.1"/>
    <property type="molecule type" value="Genomic_DNA"/>
</dbReference>
<sequence length="167" mass="19850">MKHIKLRSFPTKCRKCGQSVLFWESTKGAKIFFDLPIYGRPFPHHCPAKQRKKFEVKETYQDHKLKSLEKITFTCPVCGRILDSESALELHIKKLVKQDDRHDNFFNQVLDLISWDDQNLSQAPNMDIGQYKTKNKLDTLQDRFILKTKDPNDKKKFENLLRRKRIN</sequence>